<feature type="transmembrane region" description="Helical" evidence="1">
    <location>
        <begin position="59"/>
        <end position="82"/>
    </location>
</feature>
<evidence type="ECO:0000256" key="1">
    <source>
        <dbReference type="SAM" id="Phobius"/>
    </source>
</evidence>
<dbReference type="Proteomes" id="UP000644147">
    <property type="component" value="Unassembled WGS sequence"/>
</dbReference>
<dbReference type="SUPFAM" id="SSF57798">
    <property type="entry name" value="Casein kinase II beta subunit"/>
    <property type="match status" value="1"/>
</dbReference>
<dbReference type="RefSeq" id="WP_200504885.1">
    <property type="nucleotide sequence ID" value="NZ_JAEHFX010000002.1"/>
</dbReference>
<evidence type="ECO:0000313" key="2">
    <source>
        <dbReference type="EMBL" id="MBK0402171.1"/>
    </source>
</evidence>
<comment type="caution">
    <text evidence="2">The sequence shown here is derived from an EMBL/GenBank/DDBJ whole genome shotgun (WGS) entry which is preliminary data.</text>
</comment>
<dbReference type="EMBL" id="JAEHFX010000002">
    <property type="protein sequence ID" value="MBK0402171.1"/>
    <property type="molecule type" value="Genomic_DNA"/>
</dbReference>
<keyword evidence="3" id="KW-1185">Reference proteome</keyword>
<gene>
    <name evidence="2" type="ORF">I5M27_04195</name>
</gene>
<name>A0ABS1BZ23_9BACT</name>
<keyword evidence="1" id="KW-0812">Transmembrane</keyword>
<dbReference type="InterPro" id="IPR009325">
    <property type="entry name" value="DUF983"/>
</dbReference>
<keyword evidence="1" id="KW-0472">Membrane</keyword>
<evidence type="ECO:0000313" key="3">
    <source>
        <dbReference type="Proteomes" id="UP000644147"/>
    </source>
</evidence>
<organism evidence="2 3">
    <name type="scientific">Adhaeribacter terrigena</name>
    <dbReference type="NCBI Taxonomy" id="2793070"/>
    <lineage>
        <taxon>Bacteria</taxon>
        <taxon>Pseudomonadati</taxon>
        <taxon>Bacteroidota</taxon>
        <taxon>Cytophagia</taxon>
        <taxon>Cytophagales</taxon>
        <taxon>Hymenobacteraceae</taxon>
        <taxon>Adhaeribacter</taxon>
    </lineage>
</organism>
<dbReference type="InterPro" id="IPR035991">
    <property type="entry name" value="Casein_kinase_II_beta-like"/>
</dbReference>
<proteinExistence type="predicted"/>
<feature type="transmembrane region" description="Helical" evidence="1">
    <location>
        <begin position="88"/>
        <end position="106"/>
    </location>
</feature>
<accession>A0ABS1BZ23</accession>
<reference evidence="2 3" key="1">
    <citation type="submission" date="2020-12" db="EMBL/GenBank/DDBJ databases">
        <title>Bacterial novel species Adhaeribacter sp. BT258 isolated from soil.</title>
        <authorList>
            <person name="Jung H.-Y."/>
        </authorList>
    </citation>
    <scope>NUCLEOTIDE SEQUENCE [LARGE SCALE GENOMIC DNA]</scope>
    <source>
        <strain evidence="2 3">BT258</strain>
    </source>
</reference>
<sequence length="131" mass="14563">MSQSKSLLSAILHTKCPRCREGNMFPKGTLYTTSFADMHSNCANCGQTFEPEPGYYFGAMYVSFAFNVAVFLAAMVVLYQFLEDVSTTLMLGVLLVTIIGFLPVIFRLSRALWISIFVHYEGPSGEIPKKA</sequence>
<protein>
    <submittedName>
        <fullName evidence="2">DUF983 domain-containing protein</fullName>
    </submittedName>
</protein>
<dbReference type="Pfam" id="PF06170">
    <property type="entry name" value="DUF983"/>
    <property type="match status" value="1"/>
</dbReference>
<keyword evidence="1" id="KW-1133">Transmembrane helix</keyword>